<accession>A0AA35URW3</accession>
<dbReference type="AlphaFoldDB" id="A0AA35URW3"/>
<evidence type="ECO:0000313" key="1">
    <source>
        <dbReference type="EMBL" id="CAI9262894.1"/>
    </source>
</evidence>
<proteinExistence type="predicted"/>
<dbReference type="Proteomes" id="UP001177003">
    <property type="component" value="Chromosome 0"/>
</dbReference>
<sequence>MIFGKHKLRLLLYGPTNDPPISNDLFVINTVDDYVYEDTANMLYDTTHDLEKPLPCHRLIELNEIACQQVKRKLWTMKHDGMLSYKSNMKMFHDTKHQFKKSINKSYAWLFKSRFKRHRGKIKRKIVDLHKAKKGLPHDLVPQSKVSNLMVGFQGSQRTYDPP</sequence>
<protein>
    <submittedName>
        <fullName evidence="1">Uncharacterized protein</fullName>
    </submittedName>
</protein>
<keyword evidence="2" id="KW-1185">Reference proteome</keyword>
<reference evidence="1" key="1">
    <citation type="submission" date="2023-04" db="EMBL/GenBank/DDBJ databases">
        <authorList>
            <person name="Vijverberg K."/>
            <person name="Xiong W."/>
            <person name="Schranz E."/>
        </authorList>
    </citation>
    <scope>NUCLEOTIDE SEQUENCE</scope>
</reference>
<dbReference type="EMBL" id="OX465086">
    <property type="protein sequence ID" value="CAI9262894.1"/>
    <property type="molecule type" value="Genomic_DNA"/>
</dbReference>
<gene>
    <name evidence="1" type="ORF">LSALG_LOCUS3613</name>
</gene>
<organism evidence="1 2">
    <name type="scientific">Lactuca saligna</name>
    <name type="common">Willowleaf lettuce</name>
    <dbReference type="NCBI Taxonomy" id="75948"/>
    <lineage>
        <taxon>Eukaryota</taxon>
        <taxon>Viridiplantae</taxon>
        <taxon>Streptophyta</taxon>
        <taxon>Embryophyta</taxon>
        <taxon>Tracheophyta</taxon>
        <taxon>Spermatophyta</taxon>
        <taxon>Magnoliopsida</taxon>
        <taxon>eudicotyledons</taxon>
        <taxon>Gunneridae</taxon>
        <taxon>Pentapetalae</taxon>
        <taxon>asterids</taxon>
        <taxon>campanulids</taxon>
        <taxon>Asterales</taxon>
        <taxon>Asteraceae</taxon>
        <taxon>Cichorioideae</taxon>
        <taxon>Cichorieae</taxon>
        <taxon>Lactucinae</taxon>
        <taxon>Lactuca</taxon>
    </lineage>
</organism>
<name>A0AA35URW3_LACSI</name>
<evidence type="ECO:0000313" key="2">
    <source>
        <dbReference type="Proteomes" id="UP001177003"/>
    </source>
</evidence>